<dbReference type="AlphaFoldDB" id="A0A388JN33"/>
<evidence type="ECO:0000313" key="3">
    <source>
        <dbReference type="EMBL" id="GBG59240.1"/>
    </source>
</evidence>
<feature type="region of interest" description="Disordered" evidence="1">
    <location>
        <begin position="285"/>
        <end position="343"/>
    </location>
</feature>
<feature type="compositionally biased region" description="Acidic residues" evidence="1">
    <location>
        <begin position="285"/>
        <end position="304"/>
    </location>
</feature>
<dbReference type="OrthoDB" id="691673at2759"/>
<evidence type="ECO:0000256" key="1">
    <source>
        <dbReference type="SAM" id="MobiDB-lite"/>
    </source>
</evidence>
<gene>
    <name evidence="3" type="ORF">CBR_g32256</name>
</gene>
<dbReference type="PANTHER" id="PTHR33492:SF4">
    <property type="entry name" value="OS02G0174300 PROTEIN"/>
    <property type="match status" value="1"/>
</dbReference>
<feature type="compositionally biased region" description="Low complexity" evidence="1">
    <location>
        <begin position="308"/>
        <end position="324"/>
    </location>
</feature>
<organism evidence="3 4">
    <name type="scientific">Chara braunii</name>
    <name type="common">Braun's stonewort</name>
    <dbReference type="NCBI Taxonomy" id="69332"/>
    <lineage>
        <taxon>Eukaryota</taxon>
        <taxon>Viridiplantae</taxon>
        <taxon>Streptophyta</taxon>
        <taxon>Charophyceae</taxon>
        <taxon>Charales</taxon>
        <taxon>Characeae</taxon>
        <taxon>Chara</taxon>
    </lineage>
</organism>
<keyword evidence="4" id="KW-1185">Reference proteome</keyword>
<feature type="domain" description="Myb/SANT-like DNA-binding" evidence="2">
    <location>
        <begin position="156"/>
        <end position="244"/>
    </location>
</feature>
<name>A0A388JN33_CHABU</name>
<comment type="caution">
    <text evidence="3">The sequence shown here is derived from an EMBL/GenBank/DDBJ whole genome shotgun (WGS) entry which is preliminary data.</text>
</comment>
<dbReference type="Gene3D" id="1.10.10.60">
    <property type="entry name" value="Homeodomain-like"/>
    <property type="match status" value="1"/>
</dbReference>
<dbReference type="InterPro" id="IPR044822">
    <property type="entry name" value="Myb_DNA-bind_4"/>
</dbReference>
<proteinExistence type="predicted"/>
<sequence length="437" mass="47884">MLLVGDGSGGMSTEPLCDGALRQKLSLHAASSEYVLNRIIRDIGAGVHPMEHVNGGRVGGHVVASQITPSHTPPWCGSSDGAAAGTPPPFTRESASNHTPPRCGSSGGVPADTPSPLIRDGCSHTPPTREQGPRTSTGGPSEGHPRQPCPGEKNTDRWGETGIEWLCRYRNEVKVLMGEEAEVYGRARLKAGFWKYVEERTCAKGYNRVDDQCKNKFNQILDYYRTLKAHESWSGLPSYWDMNQTRRKKYNVDFVLRRSWYDVIDPAEKDKDSINLSNLMDSWADEERLEDGEGVNDADGEMDGGGEHPAAGSAGSAGGSQSTGFEPTLGKRKRTASNARESGVQAVTVAMRAHTTALTQSDLTIAKMRCEATRDITKQQAEVHRELVQQDIASRERIANMMGDKVEKGYFVFVDAIRSLRFRTNSPCSDPDINESR</sequence>
<evidence type="ECO:0000313" key="4">
    <source>
        <dbReference type="Proteomes" id="UP000265515"/>
    </source>
</evidence>
<accession>A0A388JN33</accession>
<dbReference type="Gramene" id="GBG59240">
    <property type="protein sequence ID" value="GBG59240"/>
    <property type="gene ID" value="CBR_g32256"/>
</dbReference>
<dbReference type="Pfam" id="PF13837">
    <property type="entry name" value="Myb_DNA-bind_4"/>
    <property type="match status" value="1"/>
</dbReference>
<feature type="compositionally biased region" description="Polar residues" evidence="1">
    <location>
        <begin position="125"/>
        <end position="139"/>
    </location>
</feature>
<dbReference type="EMBL" id="BFEA01000003">
    <property type="protein sequence ID" value="GBG59240.1"/>
    <property type="molecule type" value="Genomic_DNA"/>
</dbReference>
<reference evidence="3 4" key="1">
    <citation type="journal article" date="2018" name="Cell">
        <title>The Chara Genome: Secondary Complexity and Implications for Plant Terrestrialization.</title>
        <authorList>
            <person name="Nishiyama T."/>
            <person name="Sakayama H."/>
            <person name="Vries J.D."/>
            <person name="Buschmann H."/>
            <person name="Saint-Marcoux D."/>
            <person name="Ullrich K.K."/>
            <person name="Haas F.B."/>
            <person name="Vanderstraeten L."/>
            <person name="Becker D."/>
            <person name="Lang D."/>
            <person name="Vosolsobe S."/>
            <person name="Rombauts S."/>
            <person name="Wilhelmsson P.K.I."/>
            <person name="Janitza P."/>
            <person name="Kern R."/>
            <person name="Heyl A."/>
            <person name="Rumpler F."/>
            <person name="Villalobos L.I.A.C."/>
            <person name="Clay J.M."/>
            <person name="Skokan R."/>
            <person name="Toyoda A."/>
            <person name="Suzuki Y."/>
            <person name="Kagoshima H."/>
            <person name="Schijlen E."/>
            <person name="Tajeshwar N."/>
            <person name="Catarino B."/>
            <person name="Hetherington A.J."/>
            <person name="Saltykova A."/>
            <person name="Bonnot C."/>
            <person name="Breuninger H."/>
            <person name="Symeonidi A."/>
            <person name="Radhakrishnan G.V."/>
            <person name="Van Nieuwerburgh F."/>
            <person name="Deforce D."/>
            <person name="Chang C."/>
            <person name="Karol K.G."/>
            <person name="Hedrich R."/>
            <person name="Ulvskov P."/>
            <person name="Glockner G."/>
            <person name="Delwiche C.F."/>
            <person name="Petrasek J."/>
            <person name="Van de Peer Y."/>
            <person name="Friml J."/>
            <person name="Beilby M."/>
            <person name="Dolan L."/>
            <person name="Kohara Y."/>
            <person name="Sugano S."/>
            <person name="Fujiyama A."/>
            <person name="Delaux P.-M."/>
            <person name="Quint M."/>
            <person name="TheiBen G."/>
            <person name="Hagemann M."/>
            <person name="Harholt J."/>
            <person name="Dunand C."/>
            <person name="Zachgo S."/>
            <person name="Langdale J."/>
            <person name="Maumus F."/>
            <person name="Straeten D.V.D."/>
            <person name="Gould S.B."/>
            <person name="Rensing S.A."/>
        </authorList>
    </citation>
    <scope>NUCLEOTIDE SEQUENCE [LARGE SCALE GENOMIC DNA]</scope>
    <source>
        <strain evidence="3 4">S276</strain>
    </source>
</reference>
<feature type="region of interest" description="Disordered" evidence="1">
    <location>
        <begin position="65"/>
        <end position="156"/>
    </location>
</feature>
<protein>
    <recommendedName>
        <fullName evidence="2">Myb/SANT-like DNA-binding domain-containing protein</fullName>
    </recommendedName>
</protein>
<dbReference type="Proteomes" id="UP000265515">
    <property type="component" value="Unassembled WGS sequence"/>
</dbReference>
<evidence type="ECO:0000259" key="2">
    <source>
        <dbReference type="Pfam" id="PF13837"/>
    </source>
</evidence>
<dbReference type="PANTHER" id="PTHR33492">
    <property type="entry name" value="OSJNBA0043A12.37 PROTEIN-RELATED"/>
    <property type="match status" value="1"/>
</dbReference>